<proteinExistence type="predicted"/>
<organism evidence="1 2">
    <name type="scientific">Suillus discolor</name>
    <dbReference type="NCBI Taxonomy" id="1912936"/>
    <lineage>
        <taxon>Eukaryota</taxon>
        <taxon>Fungi</taxon>
        <taxon>Dikarya</taxon>
        <taxon>Basidiomycota</taxon>
        <taxon>Agaricomycotina</taxon>
        <taxon>Agaricomycetes</taxon>
        <taxon>Agaricomycetidae</taxon>
        <taxon>Boletales</taxon>
        <taxon>Suillineae</taxon>
        <taxon>Suillaceae</taxon>
        <taxon>Suillus</taxon>
    </lineage>
</organism>
<dbReference type="Pfam" id="PF18759">
    <property type="entry name" value="Plavaka"/>
    <property type="match status" value="1"/>
</dbReference>
<accession>A0A9P7JKL5</accession>
<protein>
    <submittedName>
        <fullName evidence="1">Uncharacterized protein</fullName>
    </submittedName>
</protein>
<dbReference type="RefSeq" id="XP_041284273.1">
    <property type="nucleotide sequence ID" value="XM_041432181.1"/>
</dbReference>
<reference evidence="1" key="1">
    <citation type="journal article" date="2020" name="New Phytol.">
        <title>Comparative genomics reveals dynamic genome evolution in host specialist ectomycorrhizal fungi.</title>
        <authorList>
            <person name="Lofgren L.A."/>
            <person name="Nguyen N.H."/>
            <person name="Vilgalys R."/>
            <person name="Ruytinx J."/>
            <person name="Liao H.L."/>
            <person name="Branco S."/>
            <person name="Kuo A."/>
            <person name="LaButti K."/>
            <person name="Lipzen A."/>
            <person name="Andreopoulos W."/>
            <person name="Pangilinan J."/>
            <person name="Riley R."/>
            <person name="Hundley H."/>
            <person name="Na H."/>
            <person name="Barry K."/>
            <person name="Grigoriev I.V."/>
            <person name="Stajich J.E."/>
            <person name="Kennedy P.G."/>
        </authorList>
    </citation>
    <scope>NUCLEOTIDE SEQUENCE</scope>
    <source>
        <strain evidence="1">FC423</strain>
    </source>
</reference>
<dbReference type="InterPro" id="IPR041078">
    <property type="entry name" value="Plavaka"/>
</dbReference>
<dbReference type="OrthoDB" id="2688393at2759"/>
<evidence type="ECO:0000313" key="1">
    <source>
        <dbReference type="EMBL" id="KAG2082123.1"/>
    </source>
</evidence>
<dbReference type="Proteomes" id="UP000823399">
    <property type="component" value="Unassembled WGS sequence"/>
</dbReference>
<sequence>MDVDFDGAHFEDEGESLSQVEVYEGAGTCYAQDGVTFLDLFDTDEYAECRKENLFYPFASKEEWKVANFLLRSPLSMAAINQFLELPMIHRLKLSFRNAKELRSHAEMLPKGPSWKCQTIPSLNRTKGPIRLFWRDLVECLESLFSNPLFHDQLDFVPHHVYMTSAWLLHVYSEWLTGDSAWEIQDQLPRGATVLGTVLSSDKTNITNMTGARVAHPLLLGLANIHMNTRTKLSSRAFFLQPSSLSCSICIQIHGCGAC</sequence>
<name>A0A9P7JKL5_9AGAM</name>
<dbReference type="GeneID" id="64694440"/>
<keyword evidence="2" id="KW-1185">Reference proteome</keyword>
<dbReference type="AlphaFoldDB" id="A0A9P7JKL5"/>
<comment type="caution">
    <text evidence="1">The sequence shown here is derived from an EMBL/GenBank/DDBJ whole genome shotgun (WGS) entry which is preliminary data.</text>
</comment>
<gene>
    <name evidence="1" type="ORF">F5147DRAFT_590497</name>
</gene>
<dbReference type="EMBL" id="JABBWM010000355">
    <property type="protein sequence ID" value="KAG2082123.1"/>
    <property type="molecule type" value="Genomic_DNA"/>
</dbReference>
<evidence type="ECO:0000313" key="2">
    <source>
        <dbReference type="Proteomes" id="UP000823399"/>
    </source>
</evidence>